<evidence type="ECO:0000259" key="5">
    <source>
        <dbReference type="Pfam" id="PF10145"/>
    </source>
</evidence>
<keyword evidence="1" id="KW-1188">Viral release from host cell</keyword>
<dbReference type="PANTHER" id="PTHR37813">
    <property type="entry name" value="FELS-2 PROPHAGE PROTEIN"/>
    <property type="match status" value="1"/>
</dbReference>
<sequence>MITISTVDVGGIRAKLELDVSRYSAGIAAAKVKTAELGAAGRQAATEVERISDARTKIAQLTPVLDNVNARIEVQRKKLAELKASYATTFDSSRKSKLEGQIVSTEGALLKLTQASDATAKKIWAMEDVIANSGKVAAISSASFKEMGENLRAMGMSSSGAASIEQALKRANPDVLRRELETVTAELKRMGASDKDIAQVTAELERNTKAAGGVRGEIKQLGLAYAALSAAMAVVITKSVQTAAEFEQSMAKVKAISGATGEEFEKLRQQSIELGATTVFTSSQAAEAQGFLAMAGFKTNEIMAAMPGVLNLAAAGQMELARTADIASNILTGFQMSADQTGQVVDVMAKTMTSSNTNIEQLGYGMKYVAPIAANLGVSIEEASAAVAKLSDAGIQGEMAGTQLRAILLRLASPTDDITYLMEQLGVKVTDAAGNFLPFANIIGQFARGFDNLSEAQRAQAASIVAGQEAASGFLTLINAGEGELNAFTESLNNAGGTAANIAETQMDTLNGAILEMQSALEAVGITVGDKFAPVIRGAAESISALLLGFNGMDPVMQNAIIAFATASTGALALSVAIGAVSLALKGLTVSNPILLAISVAIGLVVAGVSALVSSSGEAADAVRKHDEAQQSLNNTLSQSPLDRSVAELEALQTQTAELNTVLEERAQLQERLNEIEMLQSDGLGTPALLTEMLEINDQLAEMDDKLRTMGYDGLDDATRKLEMMNDAVNESTPALLRMKEAEIADLAAKYRKVEAMEALLARYNELSSAQQLDDAQKQELYNTTEQLRKQYPDLNRSMDESGRIRIQNVDIIGDHIAAERSFIDQSAAAANAYISNLEAMAKANLTSVNAQISNLESLAKAMSAVAGIPSAPFAKTSVTAVGGISVNKSFENFASGGVDEQLNAAYEKQTKAQQAALEIARAKDSLTSGAAFAPATGGSGISLKEDKTKTKSAGKKAAGKTPKKEKSAAEVAKDLRDKAYNADLATIRYQAEMNDWSAEQQIKAYEKLRKAHAQHLKETVEDARTLNLQLKRLQEDSVKSRYDFSMTWIDKEERRMEDSGKSEVAVAEMKIAALTRVRDRYAKDSDQFKDADEKLYQARKELVRAQEKAVADAFKNSEKWIGKEERRMEEAGSSELEITQMKIAAWTRVRDRHEKDSEYYERAEDQLYNLRKKLVTETEKLADKLLKTEKSNVDAALKADLAAIEERKKAYVDGIDERIEAINRLIAAEAEFNSDADYETQRAEKLARIDLLASAVGPDGIQEREDLIKEVERMELEHNRELRKRDLESQKQALQDEKDTRLTGFETEKSETQRQYDALKDAFDNHADDIKFIEAAISEFRTNANAEANATILSSLDTFVSEYNAKMATLNTGGAISGGENTDLAEYNANKDAWAAAKASGDTAAMARLTARNEELRKLYGIDKDTGKLQQFKVGGVVQGAPGSAVPVIAHAGEMILNADQIGNLFRMIATGPSETSAQPTQVVNHYDMSVNDVTLTDRADTETLYNERARVAQRLQTQGVKTR</sequence>
<evidence type="ECO:0000256" key="1">
    <source>
        <dbReference type="ARBA" id="ARBA00022612"/>
    </source>
</evidence>
<evidence type="ECO:0000256" key="2">
    <source>
        <dbReference type="SAM" id="Coils"/>
    </source>
</evidence>
<evidence type="ECO:0000256" key="4">
    <source>
        <dbReference type="SAM" id="Phobius"/>
    </source>
</evidence>
<protein>
    <submittedName>
        <fullName evidence="6">TP901 family phage tail tape measure protein</fullName>
    </submittedName>
</protein>
<dbReference type="InterPro" id="IPR010090">
    <property type="entry name" value="Phage_tape_meas"/>
</dbReference>
<keyword evidence="4" id="KW-1133">Transmembrane helix</keyword>
<evidence type="ECO:0000256" key="3">
    <source>
        <dbReference type="SAM" id="MobiDB-lite"/>
    </source>
</evidence>
<feature type="coiled-coil region" evidence="2">
    <location>
        <begin position="652"/>
        <end position="679"/>
    </location>
</feature>
<feature type="transmembrane region" description="Helical" evidence="4">
    <location>
        <begin position="561"/>
        <end position="585"/>
    </location>
</feature>
<feature type="transmembrane region" description="Helical" evidence="4">
    <location>
        <begin position="594"/>
        <end position="613"/>
    </location>
</feature>
<accession>A0ABT9W6C1</accession>
<dbReference type="Proteomes" id="UP001233836">
    <property type="component" value="Unassembled WGS sequence"/>
</dbReference>
<keyword evidence="2" id="KW-0175">Coiled coil</keyword>
<gene>
    <name evidence="6" type="ORF">J2T19_000216</name>
</gene>
<keyword evidence="7" id="KW-1185">Reference proteome</keyword>
<dbReference type="RefSeq" id="WP_307212097.1">
    <property type="nucleotide sequence ID" value="NZ_JAUSTI010000001.1"/>
</dbReference>
<feature type="region of interest" description="Disordered" evidence="3">
    <location>
        <begin position="942"/>
        <end position="971"/>
    </location>
</feature>
<dbReference type="PANTHER" id="PTHR37813:SF1">
    <property type="entry name" value="FELS-2 PROPHAGE PROTEIN"/>
    <property type="match status" value="1"/>
</dbReference>
<evidence type="ECO:0000313" key="6">
    <source>
        <dbReference type="EMBL" id="MDQ0168779.1"/>
    </source>
</evidence>
<evidence type="ECO:0000313" key="7">
    <source>
        <dbReference type="Proteomes" id="UP001233836"/>
    </source>
</evidence>
<feature type="domain" description="Phage tail tape measure protein" evidence="5">
    <location>
        <begin position="268"/>
        <end position="465"/>
    </location>
</feature>
<keyword evidence="4" id="KW-0472">Membrane</keyword>
<proteinExistence type="predicted"/>
<name>A0ABT9W6C1_9BACL</name>
<comment type="caution">
    <text evidence="6">The sequence shown here is derived from an EMBL/GenBank/DDBJ whole genome shotgun (WGS) entry which is preliminary data.</text>
</comment>
<dbReference type="EMBL" id="JAUSTI010000001">
    <property type="protein sequence ID" value="MDQ0168779.1"/>
    <property type="molecule type" value="Genomic_DNA"/>
</dbReference>
<organism evidence="6 7">
    <name type="scientific">Paenibacillus tundrae</name>
    <dbReference type="NCBI Taxonomy" id="528187"/>
    <lineage>
        <taxon>Bacteria</taxon>
        <taxon>Bacillati</taxon>
        <taxon>Bacillota</taxon>
        <taxon>Bacilli</taxon>
        <taxon>Bacillales</taxon>
        <taxon>Paenibacillaceae</taxon>
        <taxon>Paenibacillus</taxon>
    </lineage>
</organism>
<keyword evidence="4" id="KW-0812">Transmembrane</keyword>
<feature type="region of interest" description="Disordered" evidence="3">
    <location>
        <begin position="1283"/>
        <end position="1310"/>
    </location>
</feature>
<feature type="compositionally biased region" description="Basic residues" evidence="3">
    <location>
        <begin position="951"/>
        <end position="962"/>
    </location>
</feature>
<dbReference type="NCBIfam" id="TIGR01760">
    <property type="entry name" value="tape_meas_TP901"/>
    <property type="match status" value="1"/>
</dbReference>
<reference evidence="6 7" key="1">
    <citation type="submission" date="2023-07" db="EMBL/GenBank/DDBJ databases">
        <title>Sorghum-associated microbial communities from plants grown in Nebraska, USA.</title>
        <authorList>
            <person name="Schachtman D."/>
        </authorList>
    </citation>
    <scope>NUCLEOTIDE SEQUENCE [LARGE SCALE GENOMIC DNA]</scope>
    <source>
        <strain evidence="6 7">DS1314</strain>
    </source>
</reference>
<dbReference type="Pfam" id="PF10145">
    <property type="entry name" value="PhageMin_Tail"/>
    <property type="match status" value="1"/>
</dbReference>